<sequence length="501" mass="55118">MSTSKTAPSILVRGSRFASIRRLFWVPLWISAGLVLVVLVGMLLVSWRSLDRLEPVEAHLAHLEQIQGIDLGIEQALLKGLRGTRISPDELDALRDRVAHIDRIEGALHPETVARLKGIESRLGDTHAPSVELLFESLTEIRQVLDGERERHDWLLTQIGHDSRTEIRLTLLLLLVGPLIFGISLFVVRVRVKQPLRALEELLVRLADRDYRPVPQSILDAIDNLAQPAFHSYNELVSRLQQLEAEHCDRERTLEQEVRRATEALLAQSRELGRAERLAAVGAVSAGLAHELRNPLAGIQMACSKLARALEGSEHAARIGAVNDELKRINHLLTAQVDAARHRPEPLETVAVDRVVEELLTLLRYQIPDGVEIASDVETDLQCLLPVAGLRQALLNLVLNAVQAMREEGRILIGATRDGGELGLTVTDTGPGFPEELLRAGIRPFATGRQGGTGLGLAMVRRFVRDHGGDLLLTNRSPHGAVVRLTLPCRPTDSNGGSSRG</sequence>
<dbReference type="CDD" id="cd00082">
    <property type="entry name" value="HisKA"/>
    <property type="match status" value="1"/>
</dbReference>
<organism evidence="11 12">
    <name type="scientific">Imhoffiella purpurea</name>
    <dbReference type="NCBI Taxonomy" id="1249627"/>
    <lineage>
        <taxon>Bacteria</taxon>
        <taxon>Pseudomonadati</taxon>
        <taxon>Pseudomonadota</taxon>
        <taxon>Gammaproteobacteria</taxon>
        <taxon>Chromatiales</taxon>
        <taxon>Chromatiaceae</taxon>
        <taxon>Imhoffiella</taxon>
    </lineage>
</organism>
<accession>W9VEI2</accession>
<keyword evidence="3" id="KW-0597">Phosphoprotein</keyword>
<keyword evidence="9" id="KW-0812">Transmembrane</keyword>
<evidence type="ECO:0000256" key="5">
    <source>
        <dbReference type="ARBA" id="ARBA00022741"/>
    </source>
</evidence>
<keyword evidence="9" id="KW-0472">Membrane</keyword>
<comment type="caution">
    <text evidence="11">The sequence shown here is derived from an EMBL/GenBank/DDBJ whole genome shotgun (WGS) entry which is preliminary data.</text>
</comment>
<keyword evidence="12" id="KW-1185">Reference proteome</keyword>
<feature type="domain" description="Histidine kinase" evidence="10">
    <location>
        <begin position="287"/>
        <end position="491"/>
    </location>
</feature>
<dbReference type="Gene3D" id="3.30.565.10">
    <property type="entry name" value="Histidine kinase-like ATPase, C-terminal domain"/>
    <property type="match status" value="1"/>
</dbReference>
<proteinExistence type="predicted"/>
<dbReference type="SMART" id="SM00388">
    <property type="entry name" value="HisKA"/>
    <property type="match status" value="1"/>
</dbReference>
<evidence type="ECO:0000256" key="9">
    <source>
        <dbReference type="SAM" id="Phobius"/>
    </source>
</evidence>
<comment type="catalytic activity">
    <reaction evidence="1">
        <text>ATP + protein L-histidine = ADP + protein N-phospho-L-histidine.</text>
        <dbReference type="EC" id="2.7.13.3"/>
    </reaction>
</comment>
<keyword evidence="5" id="KW-0547">Nucleotide-binding</keyword>
<keyword evidence="7" id="KW-0067">ATP-binding</keyword>
<dbReference type="CDD" id="cd00075">
    <property type="entry name" value="HATPase"/>
    <property type="match status" value="1"/>
</dbReference>
<evidence type="ECO:0000259" key="10">
    <source>
        <dbReference type="PROSITE" id="PS50109"/>
    </source>
</evidence>
<keyword evidence="9" id="KW-1133">Transmembrane helix</keyword>
<evidence type="ECO:0000256" key="8">
    <source>
        <dbReference type="ARBA" id="ARBA00023012"/>
    </source>
</evidence>
<reference evidence="11 12" key="1">
    <citation type="submission" date="2012-11" db="EMBL/GenBank/DDBJ databases">
        <title>Genome assembly of Thiorhodococcus sp. AK35.</title>
        <authorList>
            <person name="Nupur N."/>
            <person name="Khatri I."/>
            <person name="Subramanian S."/>
            <person name="Pinnaka A."/>
        </authorList>
    </citation>
    <scope>NUCLEOTIDE SEQUENCE [LARGE SCALE GENOMIC DNA]</scope>
    <source>
        <strain evidence="11 12">AK35</strain>
    </source>
</reference>
<dbReference type="RefSeq" id="WP_198295697.1">
    <property type="nucleotide sequence ID" value="NZ_AONC01000027.1"/>
</dbReference>
<dbReference type="PRINTS" id="PR00344">
    <property type="entry name" value="BCTRLSENSOR"/>
</dbReference>
<name>W9VEI2_9GAMM</name>
<dbReference type="EC" id="2.7.13.3" evidence="2"/>
<dbReference type="PANTHER" id="PTHR43065">
    <property type="entry name" value="SENSOR HISTIDINE KINASE"/>
    <property type="match status" value="1"/>
</dbReference>
<dbReference type="InterPro" id="IPR003594">
    <property type="entry name" value="HATPase_dom"/>
</dbReference>
<keyword evidence="6 11" id="KW-0418">Kinase</keyword>
<dbReference type="AlphaFoldDB" id="W9VEI2"/>
<dbReference type="SUPFAM" id="SSF55874">
    <property type="entry name" value="ATPase domain of HSP90 chaperone/DNA topoisomerase II/histidine kinase"/>
    <property type="match status" value="1"/>
</dbReference>
<dbReference type="PROSITE" id="PS50109">
    <property type="entry name" value="HIS_KIN"/>
    <property type="match status" value="1"/>
</dbReference>
<dbReference type="GO" id="GO:0000155">
    <property type="term" value="F:phosphorelay sensor kinase activity"/>
    <property type="evidence" value="ECO:0007669"/>
    <property type="project" value="InterPro"/>
</dbReference>
<dbReference type="Proteomes" id="UP000019460">
    <property type="component" value="Unassembled WGS sequence"/>
</dbReference>
<evidence type="ECO:0000313" key="11">
    <source>
        <dbReference type="EMBL" id="EXJ15386.1"/>
    </source>
</evidence>
<feature type="transmembrane region" description="Helical" evidence="9">
    <location>
        <begin position="23"/>
        <end position="47"/>
    </location>
</feature>
<protein>
    <recommendedName>
        <fullName evidence="2">histidine kinase</fullName>
        <ecNumber evidence="2">2.7.13.3</ecNumber>
    </recommendedName>
</protein>
<dbReference type="InterPro" id="IPR004358">
    <property type="entry name" value="Sig_transdc_His_kin-like_C"/>
</dbReference>
<evidence type="ECO:0000256" key="4">
    <source>
        <dbReference type="ARBA" id="ARBA00022679"/>
    </source>
</evidence>
<dbReference type="SMART" id="SM00387">
    <property type="entry name" value="HATPase_c"/>
    <property type="match status" value="1"/>
</dbReference>
<evidence type="ECO:0000256" key="2">
    <source>
        <dbReference type="ARBA" id="ARBA00012438"/>
    </source>
</evidence>
<keyword evidence="4" id="KW-0808">Transferase</keyword>
<dbReference type="InterPro" id="IPR036890">
    <property type="entry name" value="HATPase_C_sf"/>
</dbReference>
<dbReference type="PANTHER" id="PTHR43065:SF10">
    <property type="entry name" value="PEROXIDE STRESS-ACTIVATED HISTIDINE KINASE MAK3"/>
    <property type="match status" value="1"/>
</dbReference>
<dbReference type="Gene3D" id="1.10.287.130">
    <property type="match status" value="1"/>
</dbReference>
<dbReference type="Pfam" id="PF00512">
    <property type="entry name" value="HisKA"/>
    <property type="match status" value="1"/>
</dbReference>
<feature type="transmembrane region" description="Helical" evidence="9">
    <location>
        <begin position="167"/>
        <end position="188"/>
    </location>
</feature>
<dbReference type="GO" id="GO:0005524">
    <property type="term" value="F:ATP binding"/>
    <property type="evidence" value="ECO:0007669"/>
    <property type="project" value="UniProtKB-KW"/>
</dbReference>
<dbReference type="InterPro" id="IPR003661">
    <property type="entry name" value="HisK_dim/P_dom"/>
</dbReference>
<dbReference type="eggNOG" id="COG4191">
    <property type="taxonomic scope" value="Bacteria"/>
</dbReference>
<dbReference type="InterPro" id="IPR005467">
    <property type="entry name" value="His_kinase_dom"/>
</dbReference>
<dbReference type="STRING" id="1249627.D779_1482"/>
<keyword evidence="8" id="KW-0902">Two-component regulatory system</keyword>
<dbReference type="SUPFAM" id="SSF47384">
    <property type="entry name" value="Homodimeric domain of signal transducing histidine kinase"/>
    <property type="match status" value="1"/>
</dbReference>
<evidence type="ECO:0000313" key="12">
    <source>
        <dbReference type="Proteomes" id="UP000019460"/>
    </source>
</evidence>
<dbReference type="Pfam" id="PF02518">
    <property type="entry name" value="HATPase_c"/>
    <property type="match status" value="1"/>
</dbReference>
<dbReference type="EMBL" id="AONC01000027">
    <property type="protein sequence ID" value="EXJ15386.1"/>
    <property type="molecule type" value="Genomic_DNA"/>
</dbReference>
<evidence type="ECO:0000256" key="7">
    <source>
        <dbReference type="ARBA" id="ARBA00022840"/>
    </source>
</evidence>
<evidence type="ECO:0000256" key="6">
    <source>
        <dbReference type="ARBA" id="ARBA00022777"/>
    </source>
</evidence>
<evidence type="ECO:0000256" key="3">
    <source>
        <dbReference type="ARBA" id="ARBA00022553"/>
    </source>
</evidence>
<dbReference type="InterPro" id="IPR036097">
    <property type="entry name" value="HisK_dim/P_sf"/>
</dbReference>
<gene>
    <name evidence="11" type="ORF">D779_1482</name>
</gene>
<evidence type="ECO:0000256" key="1">
    <source>
        <dbReference type="ARBA" id="ARBA00000085"/>
    </source>
</evidence>